<dbReference type="AlphaFoldDB" id="A0A917JZ72"/>
<evidence type="ECO:0000313" key="1">
    <source>
        <dbReference type="EMBL" id="GGI91829.1"/>
    </source>
</evidence>
<dbReference type="NCBIfam" id="TIGR03353">
    <property type="entry name" value="VI_chp_4"/>
    <property type="match status" value="1"/>
</dbReference>
<accession>A0A917JZ72</accession>
<sequence length="449" mass="52725">MPSYRKVIWAEGTLLGQQHFQLWDRYQHHQQRLVQNYLHAYNWGIAVLTFDERFLPQGLFKVIRCVALLEDGRWIDFDDPLDEPLVVELPKEPLPTLDVYLALPTSETVTGVSGYSPPSHPTWQGDYQLVADQYDPNRKREVLLAKQHIYLKLDADRSDHELRIKIAELEYDTLQCTYKISHTYCPPLLRLGVSPFILSWIIEFKNALQRNIQQLTEQKLKHQDFTHGFDYRDFIYLNLTKTLTLHYAVFSEIQTAPSRHPYELYKACVALIGELWGYLDKPLSESLLPAYNQNRLQPLFSELNQRFHTVMKRLMPSNTWDVVLRKVSETHFESNELSESELNTKQFCLAFYHEEMTEVLLKKITSQVKIAAPSHIMNIVQSFTQGIEFQYLTSPAKQLMTKRHYHYFLLNKQSEFWDGVLSENKLAIFISPDLAFMPIEVISFPYKKD</sequence>
<dbReference type="Pfam" id="PF05936">
    <property type="entry name" value="T6SS_VasE"/>
    <property type="match status" value="1"/>
</dbReference>
<comment type="caution">
    <text evidence="1">The sequence shown here is derived from an EMBL/GenBank/DDBJ whole genome shotgun (WGS) entry which is preliminary data.</text>
</comment>
<reference evidence="1" key="1">
    <citation type="journal article" date="2014" name="Int. J. Syst. Evol. Microbiol.">
        <title>Complete genome sequence of Corynebacterium casei LMG S-19264T (=DSM 44701T), isolated from a smear-ripened cheese.</title>
        <authorList>
            <consortium name="US DOE Joint Genome Institute (JGI-PGF)"/>
            <person name="Walter F."/>
            <person name="Albersmeier A."/>
            <person name="Kalinowski J."/>
            <person name="Ruckert C."/>
        </authorList>
    </citation>
    <scope>NUCLEOTIDE SEQUENCE</scope>
    <source>
        <strain evidence="1">JCM 13919</strain>
    </source>
</reference>
<dbReference type="PANTHER" id="PTHR35566:SF1">
    <property type="entry name" value="TYPE VI SECRETION SYSTEM BASEPLATE COMPONENT TSSK1"/>
    <property type="match status" value="1"/>
</dbReference>
<evidence type="ECO:0000313" key="2">
    <source>
        <dbReference type="Proteomes" id="UP000630149"/>
    </source>
</evidence>
<dbReference type="OrthoDB" id="9775333at2"/>
<reference evidence="1" key="2">
    <citation type="submission" date="2020-09" db="EMBL/GenBank/DDBJ databases">
        <authorList>
            <person name="Sun Q."/>
            <person name="Ohkuma M."/>
        </authorList>
    </citation>
    <scope>NUCLEOTIDE SEQUENCE</scope>
    <source>
        <strain evidence="1">JCM 13919</strain>
    </source>
</reference>
<dbReference type="EMBL" id="BMOB01000012">
    <property type="protein sequence ID" value="GGI91829.1"/>
    <property type="molecule type" value="Genomic_DNA"/>
</dbReference>
<dbReference type="PANTHER" id="PTHR35566">
    <property type="entry name" value="BLR3599 PROTEIN"/>
    <property type="match status" value="1"/>
</dbReference>
<dbReference type="Proteomes" id="UP000630149">
    <property type="component" value="Unassembled WGS sequence"/>
</dbReference>
<proteinExistence type="predicted"/>
<organism evidence="1 2">
    <name type="scientific">Legionella impletisoli</name>
    <dbReference type="NCBI Taxonomy" id="343510"/>
    <lineage>
        <taxon>Bacteria</taxon>
        <taxon>Pseudomonadati</taxon>
        <taxon>Pseudomonadota</taxon>
        <taxon>Gammaproteobacteria</taxon>
        <taxon>Legionellales</taxon>
        <taxon>Legionellaceae</taxon>
        <taxon>Legionella</taxon>
    </lineage>
</organism>
<gene>
    <name evidence="1" type="ORF">GCM10007966_20650</name>
</gene>
<dbReference type="InterPro" id="IPR010263">
    <property type="entry name" value="T6SS_TssK"/>
</dbReference>
<dbReference type="RefSeq" id="WP_131777360.1">
    <property type="nucleotide sequence ID" value="NZ_BMOB01000012.1"/>
</dbReference>
<protein>
    <submittedName>
        <fullName evidence="1">Type VI secretion protein</fullName>
    </submittedName>
</protein>
<keyword evidence="2" id="KW-1185">Reference proteome</keyword>
<name>A0A917JZ72_9GAMM</name>